<gene>
    <name evidence="1" type="ORF">RV14_GL001576</name>
</gene>
<dbReference type="AlphaFoldDB" id="A0A1L8W8U0"/>
<proteinExistence type="predicted"/>
<protein>
    <recommendedName>
        <fullName evidence="3">Dihydrolipoamide dehydrogenase</fullName>
    </recommendedName>
</protein>
<evidence type="ECO:0000313" key="1">
    <source>
        <dbReference type="EMBL" id="OJG77436.1"/>
    </source>
</evidence>
<dbReference type="EMBL" id="JXLB01000035">
    <property type="protein sequence ID" value="OJG77436.1"/>
    <property type="molecule type" value="Genomic_DNA"/>
</dbReference>
<accession>A0A1L8W8U0</accession>
<evidence type="ECO:0000313" key="2">
    <source>
        <dbReference type="Proteomes" id="UP000182152"/>
    </source>
</evidence>
<reference evidence="1 2" key="1">
    <citation type="submission" date="2014-12" db="EMBL/GenBank/DDBJ databases">
        <title>Draft genome sequences of 29 type strains of Enterococci.</title>
        <authorList>
            <person name="Zhong Z."/>
            <person name="Sun Z."/>
            <person name="Liu W."/>
            <person name="Zhang W."/>
            <person name="Zhang H."/>
        </authorList>
    </citation>
    <scope>NUCLEOTIDE SEQUENCE [LARGE SCALE GENOMIC DNA]</scope>
    <source>
        <strain evidence="1 2">DSM 15687</strain>
    </source>
</reference>
<organism evidence="1 2">
    <name type="scientific">Enterococcus ratti</name>
    <dbReference type="NCBI Taxonomy" id="150033"/>
    <lineage>
        <taxon>Bacteria</taxon>
        <taxon>Bacillati</taxon>
        <taxon>Bacillota</taxon>
        <taxon>Bacilli</taxon>
        <taxon>Lactobacillales</taxon>
        <taxon>Enterococcaceae</taxon>
        <taxon>Enterococcus</taxon>
    </lineage>
</organism>
<comment type="caution">
    <text evidence="1">The sequence shown here is derived from an EMBL/GenBank/DDBJ whole genome shotgun (WGS) entry which is preliminary data.</text>
</comment>
<sequence>MIFEDGSYLILDQNKQPLEYGPAADSYLEKMESYQTFKTKKDIVPDELKIYETYESLITSKKMQSAFVDCWIGVPEKRFLNYKNWRTPSGYLCGTYAATVLLAYYQDFQNEFYLPPNLREKGSKDCQQLTEALRKTIQPLGLPTVPLQVSKGITKFLAHAGNSLAARSTFLGSWQRATKRIRQGKPVLLGVLKVLGSTYGNHWVTAYAYYESSSGARFYKVHDNWGNTQQIIPARWCNGTVSLP</sequence>
<dbReference type="Proteomes" id="UP000182152">
    <property type="component" value="Unassembled WGS sequence"/>
</dbReference>
<dbReference type="STRING" id="150033.RV14_GL001576"/>
<keyword evidence="2" id="KW-1185">Reference proteome</keyword>
<name>A0A1L8W8U0_9ENTE</name>
<evidence type="ECO:0008006" key="3">
    <source>
        <dbReference type="Google" id="ProtNLM"/>
    </source>
</evidence>